<name>A0A6N4V3V9_9MYCO</name>
<dbReference type="Gene3D" id="2.30.110.10">
    <property type="entry name" value="Electron Transport, Fmn-binding Protein, Chain A"/>
    <property type="match status" value="1"/>
</dbReference>
<evidence type="ECO:0008006" key="3">
    <source>
        <dbReference type="Google" id="ProtNLM"/>
    </source>
</evidence>
<dbReference type="PIRSF" id="PIRSF021513">
    <property type="entry name" value="GrhN_RubW_prd"/>
    <property type="match status" value="1"/>
</dbReference>
<evidence type="ECO:0000313" key="2">
    <source>
        <dbReference type="Proteomes" id="UP000466785"/>
    </source>
</evidence>
<evidence type="ECO:0000313" key="1">
    <source>
        <dbReference type="EMBL" id="BBX50302.1"/>
    </source>
</evidence>
<gene>
    <name evidence="1" type="ORF">MPOR_13280</name>
</gene>
<dbReference type="InterPro" id="IPR016791">
    <property type="entry name" value="Polyketide_synth_GrhN/RubW_prd"/>
</dbReference>
<dbReference type="RefSeq" id="WP_163673018.1">
    <property type="nucleotide sequence ID" value="NZ_AP022570.1"/>
</dbReference>
<protein>
    <recommendedName>
        <fullName evidence="3">DUF385 domain-containing protein</fullName>
    </recommendedName>
</protein>
<keyword evidence="2" id="KW-1185">Reference proteome</keyword>
<dbReference type="EMBL" id="AP022570">
    <property type="protein sequence ID" value="BBX50302.1"/>
    <property type="molecule type" value="Genomic_DNA"/>
</dbReference>
<organism evidence="1 2">
    <name type="scientific">Mycolicibacterium poriferae</name>
    <dbReference type="NCBI Taxonomy" id="39694"/>
    <lineage>
        <taxon>Bacteria</taxon>
        <taxon>Bacillati</taxon>
        <taxon>Actinomycetota</taxon>
        <taxon>Actinomycetes</taxon>
        <taxon>Mycobacteriales</taxon>
        <taxon>Mycobacteriaceae</taxon>
        <taxon>Mycolicibacterium</taxon>
    </lineage>
</organism>
<reference evidence="1 2" key="1">
    <citation type="journal article" date="2019" name="Emerg. Microbes Infect.">
        <title>Comprehensive subspecies identification of 175 nontuberculous mycobacteria species based on 7547 genomic profiles.</title>
        <authorList>
            <person name="Matsumoto Y."/>
            <person name="Kinjo T."/>
            <person name="Motooka D."/>
            <person name="Nabeya D."/>
            <person name="Jung N."/>
            <person name="Uechi K."/>
            <person name="Horii T."/>
            <person name="Iida T."/>
            <person name="Fujita J."/>
            <person name="Nakamura S."/>
        </authorList>
    </citation>
    <scope>NUCLEOTIDE SEQUENCE [LARGE SCALE GENOMIC DNA]</scope>
    <source>
        <strain evidence="1 2">JCM 12603</strain>
    </source>
</reference>
<dbReference type="AlphaFoldDB" id="A0A6N4V3V9"/>
<dbReference type="InterPro" id="IPR012349">
    <property type="entry name" value="Split_barrel_FMN-bd"/>
</dbReference>
<sequence length="159" mass="17528">MTEQPAAIDAAHPPEALLKVANPVLRRVLRTPLGRPLGEFMLVEFTGRKTGRRYSVPVSAHRLEGDLYAVLEANWKYNFRGGGDAVVHHRGNRTAMRGELITEPAAVVDIVDRLAKSYGAKRAQRYMGLTFRDDRVPSAADWQDAVGRLGLAAIKLTPV</sequence>
<proteinExistence type="predicted"/>
<dbReference type="KEGG" id="mpof:MPOR_13280"/>
<accession>A0A6N4V3V9</accession>
<dbReference type="Proteomes" id="UP000466785">
    <property type="component" value="Chromosome"/>
</dbReference>